<keyword evidence="1" id="KW-0560">Oxidoreductase</keyword>
<dbReference type="Proteomes" id="UP001207468">
    <property type="component" value="Unassembled WGS sequence"/>
</dbReference>
<name>A0ACC0UKF3_9AGAM</name>
<organism evidence="1 2">
    <name type="scientific">Russula earlei</name>
    <dbReference type="NCBI Taxonomy" id="71964"/>
    <lineage>
        <taxon>Eukaryota</taxon>
        <taxon>Fungi</taxon>
        <taxon>Dikarya</taxon>
        <taxon>Basidiomycota</taxon>
        <taxon>Agaricomycotina</taxon>
        <taxon>Agaricomycetes</taxon>
        <taxon>Russulales</taxon>
        <taxon>Russulaceae</taxon>
        <taxon>Russula</taxon>
    </lineage>
</organism>
<reference evidence="1" key="1">
    <citation type="submission" date="2021-03" db="EMBL/GenBank/DDBJ databases">
        <title>Evolutionary priming and transition to the ectomycorrhizal habit in an iconic lineage of mushroom-forming fungi: is preadaptation a requirement?</title>
        <authorList>
            <consortium name="DOE Joint Genome Institute"/>
            <person name="Looney B.P."/>
            <person name="Miyauchi S."/>
            <person name="Morin E."/>
            <person name="Drula E."/>
            <person name="Courty P.E."/>
            <person name="Chicoki N."/>
            <person name="Fauchery L."/>
            <person name="Kohler A."/>
            <person name="Kuo A."/>
            <person name="LaButti K."/>
            <person name="Pangilinan J."/>
            <person name="Lipzen A."/>
            <person name="Riley R."/>
            <person name="Andreopoulos W."/>
            <person name="He G."/>
            <person name="Johnson J."/>
            <person name="Barry K.W."/>
            <person name="Grigoriev I.V."/>
            <person name="Nagy L."/>
            <person name="Hibbett D."/>
            <person name="Henrissat B."/>
            <person name="Matheny P.B."/>
            <person name="Labbe J."/>
            <person name="Martin A.F."/>
        </authorList>
    </citation>
    <scope>NUCLEOTIDE SEQUENCE</scope>
    <source>
        <strain evidence="1">BPL698</strain>
    </source>
</reference>
<proteinExistence type="predicted"/>
<keyword evidence="1" id="KW-0223">Dioxygenase</keyword>
<evidence type="ECO:0000313" key="2">
    <source>
        <dbReference type="Proteomes" id="UP001207468"/>
    </source>
</evidence>
<evidence type="ECO:0000313" key="1">
    <source>
        <dbReference type="EMBL" id="KAI9511544.1"/>
    </source>
</evidence>
<keyword evidence="2" id="KW-1185">Reference proteome</keyword>
<dbReference type="EMBL" id="JAGFNK010000020">
    <property type="protein sequence ID" value="KAI9511544.1"/>
    <property type="molecule type" value="Genomic_DNA"/>
</dbReference>
<gene>
    <name evidence="1" type="ORF">F5148DRAFT_1274182</name>
</gene>
<protein>
    <submittedName>
        <fullName evidence="1">2-nitropropane dioxygenase</fullName>
    </submittedName>
</protein>
<sequence>MSTIQTDFTRLLGIRTPIVLAPMSGASGGALASEVSLAGGFGFLAPGVENFRDEFDVARSILNVPSGPLPIGAGFLGWKLEEARSPHVALLELALENGVRAIWLSFGEDLGRWIELVRIHDEKSGKSPKTLVFVQVNSVDEALIAAYTWKVDVLVAQGIESGGHGSSHAPPVLNLVPQVLSALPPSSGAPPVLAAGGLSSGAHLAAFLTLGAAGAVVGTRFLLAEESQYSDAQKRAIIAAKAGSAVRSFAFDELRGTTGWPAGRGADVARIKEQVGEGSKKGDPDTCDCLGWYGGGTAGQASAREGKGVTRTSYPLWVDCTPTNKDIVRELHDAAVARLEASSVLVGDDA</sequence>
<comment type="caution">
    <text evidence="1">The sequence shown here is derived from an EMBL/GenBank/DDBJ whole genome shotgun (WGS) entry which is preliminary data.</text>
</comment>
<accession>A0ACC0UKF3</accession>